<dbReference type="InterPro" id="IPR011990">
    <property type="entry name" value="TPR-like_helical_dom_sf"/>
</dbReference>
<dbReference type="EMBL" id="FRBM01000004">
    <property type="protein sequence ID" value="SHL53604.1"/>
    <property type="molecule type" value="Genomic_DNA"/>
</dbReference>
<keyword evidence="2" id="KW-0472">Membrane</keyword>
<keyword evidence="1" id="KW-0802">TPR repeat</keyword>
<dbReference type="STRING" id="1423959.SAMN05444407_104351"/>
<dbReference type="SUPFAM" id="SSF48452">
    <property type="entry name" value="TPR-like"/>
    <property type="match status" value="1"/>
</dbReference>
<dbReference type="InterPro" id="IPR016032">
    <property type="entry name" value="Sig_transdc_resp-reg_C-effctor"/>
</dbReference>
<organism evidence="5 7">
    <name type="scientific">Chryseobacterium contaminans</name>
    <dbReference type="NCBI Taxonomy" id="1423959"/>
    <lineage>
        <taxon>Bacteria</taxon>
        <taxon>Pseudomonadati</taxon>
        <taxon>Bacteroidota</taxon>
        <taxon>Flavobacteriia</taxon>
        <taxon>Flavobacteriales</taxon>
        <taxon>Weeksellaceae</taxon>
        <taxon>Chryseobacterium group</taxon>
        <taxon>Chryseobacterium</taxon>
    </lineage>
</organism>
<dbReference type="RefSeq" id="WP_066698623.1">
    <property type="nucleotide sequence ID" value="NZ_FRBM01000004.1"/>
</dbReference>
<feature type="repeat" description="TPR" evidence="1">
    <location>
        <begin position="246"/>
        <end position="279"/>
    </location>
</feature>
<proteinExistence type="predicted"/>
<dbReference type="Proteomes" id="UP000093508">
    <property type="component" value="Unassembled WGS sequence"/>
</dbReference>
<dbReference type="GO" id="GO:0006355">
    <property type="term" value="P:regulation of DNA-templated transcription"/>
    <property type="evidence" value="ECO:0007669"/>
    <property type="project" value="InterPro"/>
</dbReference>
<gene>
    <name evidence="4" type="ORF">BBH99_02570</name>
    <name evidence="5" type="ORF">SAMN05444407_104351</name>
</gene>
<dbReference type="Gene3D" id="1.25.40.10">
    <property type="entry name" value="Tetratricopeptide repeat domain"/>
    <property type="match status" value="1"/>
</dbReference>
<dbReference type="EMBL" id="MAYF01000323">
    <property type="protein sequence ID" value="OCA76616.1"/>
    <property type="molecule type" value="Genomic_DNA"/>
</dbReference>
<dbReference type="InterPro" id="IPR019734">
    <property type="entry name" value="TPR_rpt"/>
</dbReference>
<dbReference type="PROSITE" id="PS50005">
    <property type="entry name" value="TPR"/>
    <property type="match status" value="1"/>
</dbReference>
<dbReference type="Proteomes" id="UP000184069">
    <property type="component" value="Unassembled WGS sequence"/>
</dbReference>
<evidence type="ECO:0000313" key="5">
    <source>
        <dbReference type="EMBL" id="SHL53604.1"/>
    </source>
</evidence>
<accession>A0A1M7BFA7</accession>
<evidence type="ECO:0000313" key="6">
    <source>
        <dbReference type="Proteomes" id="UP000093508"/>
    </source>
</evidence>
<sequence>MKKKKLLNFVLVLFPIIAFPQNFQKQKIDNLLSQINDKSNYVRLSEGEKMLLTTQLYDLSKEAGYKKGILISRIKQIQVYIAKADTNSALKLIAETLPLAKELNDNNNYAFLIEVKARALTFSKDFDEARGNFSAALQRSDFIKSNDTLHFRKVSIYTGLLDYALYAYQAFDKKAYKDSIIYFGNKAYQESQKIQAESFDKYVCIGQAAQCLGSAYVSLGELEKGERLLDEAETALKKSYYPLNIAALYAFRGDYEFKKNNYDKALEYFNKALEIGKKQNLPMVGINVYPILIEYYKKQGNTEKQLYYTEKNSALKDSLATINQYALITQKRIDKKPETLSRNSEWKWFIAGSLIILLGVAVSFYFMQKRKRLSDRSHFTGNRGLESEELTMLLDLAKNNDKQFFIVFQQTFPELYHRLLEFPELTPSDLELCAFLKLNLQTKEIATYKKTTVGAVDNRKYRLRKKLNLTEKINLYKWIDTL</sequence>
<dbReference type="SUPFAM" id="SSF46894">
    <property type="entry name" value="C-terminal effector domain of the bipartite response regulators"/>
    <property type="match status" value="1"/>
</dbReference>
<dbReference type="GO" id="GO:0003677">
    <property type="term" value="F:DNA binding"/>
    <property type="evidence" value="ECO:0007669"/>
    <property type="project" value="InterPro"/>
</dbReference>
<evidence type="ECO:0000256" key="2">
    <source>
        <dbReference type="SAM" id="Phobius"/>
    </source>
</evidence>
<evidence type="ECO:0000313" key="7">
    <source>
        <dbReference type="Proteomes" id="UP000184069"/>
    </source>
</evidence>
<name>A0A1M7BFA7_9FLAO</name>
<dbReference type="AlphaFoldDB" id="A0A1M7BFA7"/>
<keyword evidence="6" id="KW-1185">Reference proteome</keyword>
<dbReference type="OrthoDB" id="1274361at2"/>
<evidence type="ECO:0000256" key="3">
    <source>
        <dbReference type="SAM" id="SignalP"/>
    </source>
</evidence>
<feature type="signal peptide" evidence="3">
    <location>
        <begin position="1"/>
        <end position="20"/>
    </location>
</feature>
<dbReference type="SMART" id="SM00028">
    <property type="entry name" value="TPR"/>
    <property type="match status" value="2"/>
</dbReference>
<keyword evidence="2" id="KW-1133">Transmembrane helix</keyword>
<feature type="chain" id="PRO_5009924108" evidence="3">
    <location>
        <begin position="21"/>
        <end position="482"/>
    </location>
</feature>
<feature type="transmembrane region" description="Helical" evidence="2">
    <location>
        <begin position="346"/>
        <end position="367"/>
    </location>
</feature>
<keyword evidence="3" id="KW-0732">Signal</keyword>
<reference evidence="5 7" key="2">
    <citation type="submission" date="2016-11" db="EMBL/GenBank/DDBJ databases">
        <authorList>
            <person name="Jaros S."/>
            <person name="Januszkiewicz K."/>
            <person name="Wedrychowicz H."/>
        </authorList>
    </citation>
    <scope>NUCLEOTIDE SEQUENCE [LARGE SCALE GENOMIC DNA]</scope>
    <source>
        <strain evidence="5 7">DSM 27621</strain>
    </source>
</reference>
<keyword evidence="2" id="KW-0812">Transmembrane</keyword>
<protein>
    <submittedName>
        <fullName evidence="5">Uncharacterized protein</fullName>
    </submittedName>
</protein>
<reference evidence="4 6" key="1">
    <citation type="submission" date="2016-07" db="EMBL/GenBank/DDBJ databases">
        <authorList>
            <person name="Jeong J.-J."/>
            <person name="Kim D.W."/>
            <person name="Sang M.K."/>
            <person name="Choi I.-G."/>
            <person name="Kim K.D."/>
        </authorList>
    </citation>
    <scope>NUCLEOTIDE SEQUENCE [LARGE SCALE GENOMIC DNA]</scope>
    <source>
        <strain evidence="4 6">C-26</strain>
    </source>
</reference>
<evidence type="ECO:0000313" key="4">
    <source>
        <dbReference type="EMBL" id="OCA76616.1"/>
    </source>
</evidence>
<evidence type="ECO:0000256" key="1">
    <source>
        <dbReference type="PROSITE-ProRule" id="PRU00339"/>
    </source>
</evidence>